<accession>A0A9E2SDM9</accession>
<gene>
    <name evidence="2" type="ORF">KTO63_19900</name>
</gene>
<feature type="signal peptide" evidence="1">
    <location>
        <begin position="1"/>
        <end position="38"/>
    </location>
</feature>
<evidence type="ECO:0000313" key="2">
    <source>
        <dbReference type="EMBL" id="MBV4359443.1"/>
    </source>
</evidence>
<organism evidence="2 3">
    <name type="scientific">Pinibacter aurantiacus</name>
    <dbReference type="NCBI Taxonomy" id="2851599"/>
    <lineage>
        <taxon>Bacteria</taxon>
        <taxon>Pseudomonadati</taxon>
        <taxon>Bacteroidota</taxon>
        <taxon>Chitinophagia</taxon>
        <taxon>Chitinophagales</taxon>
        <taxon>Chitinophagaceae</taxon>
        <taxon>Pinibacter</taxon>
    </lineage>
</organism>
<comment type="caution">
    <text evidence="2">The sequence shown here is derived from an EMBL/GenBank/DDBJ whole genome shotgun (WGS) entry which is preliminary data.</text>
</comment>
<sequence>MNRITPNNAFWTIRPLKCKKLHLLNVALFFLTAGNLQAQVFGGNPSSMQWRQVNNKIAKVIYPVGLDSAGQRVANVVAYFQPSIAKTIGNRYKPVSIVLQNQSLVSNAYVQIGPYRSEFYLTPSQNSFELGSLPWVDQLAIHEFRHVEQYNNFNVGLSKVFRILFGQQGQELANSLVVPNWFWEGDAVFNETQTSQQGRGRLPYFFNPYRSLWQEQKNYSWMKLRNGSYRDFVPDHYALGYMLTAYGREKYGDDFWKNVTHDAASFKGVFYPFQLAVKRYSSKPYKAFRNDAIAFMRQQLADSTVISTTKHFLGDQEFPNYLQDGRLLYMNSSYKQIPRFVINNNGVEKKLRVRDISLDNYYSVRNNKLVYAAYRTDLRWGYRDYNEIKLLDINTGVQRTLTHKTKYFSPDINDQASKIVAVAVFPDQRNELHILSADSGTVLKRIPNADKLFYTYPKFYKNNEVIAAVRNSKGEMSLMKINTENNQHTALLPFSWHIIGFPQIKGDTVFFSASAKDRDELFALVVSDAKLYKLQSSLLKGVTGNYQLTSGNGKVAWTNFTAVGMRLKETTVADAAWVSADNFNAPNKYDFGVTALSNKQTSDLLDKVGDSSYPEDKYSKGHKLFNFHSWRPAFEDPDYYFSLFGENVLNTFQSEIYVDYNRDEQFKKIGFNAIYGGLFPYLSGGVAYTFDRNGLGRYHRIYWNELEASAGLSVPFNLSKGRNITRLSVGSFYTYNSSYFQGSYKDSIGTIDYGYLNNTISFSNQIQSARQNIYPRFAQTLTLNYKTAIQNYTANQFLASANLYWPGLFINHNFVVNLAFQGHDTLGHPFTFANGFPFSRGYQAENLYRMYKWGVNYHLPLCYPDWGFASIVYFQRVRANLFFDYTNTQDFYSNHSKFNENFRSTGTEIFFDTKWWNNLPISFGIRYSYLLDDDKFGGAGHNRWDFVLPINLISR</sequence>
<name>A0A9E2SDM9_9BACT</name>
<evidence type="ECO:0000256" key="1">
    <source>
        <dbReference type="SAM" id="SignalP"/>
    </source>
</evidence>
<dbReference type="RefSeq" id="WP_217793601.1">
    <property type="nucleotide sequence ID" value="NZ_JAHSPG010000015.1"/>
</dbReference>
<evidence type="ECO:0000313" key="3">
    <source>
        <dbReference type="Proteomes" id="UP000812270"/>
    </source>
</evidence>
<dbReference type="AlphaFoldDB" id="A0A9E2SDM9"/>
<dbReference type="EMBL" id="JAHSPG010000015">
    <property type="protein sequence ID" value="MBV4359443.1"/>
    <property type="molecule type" value="Genomic_DNA"/>
</dbReference>
<feature type="chain" id="PRO_5038364507" evidence="1">
    <location>
        <begin position="39"/>
        <end position="955"/>
    </location>
</feature>
<reference evidence="2" key="1">
    <citation type="submission" date="2021-06" db="EMBL/GenBank/DDBJ databases">
        <authorList>
            <person name="Huq M.A."/>
        </authorList>
    </citation>
    <scope>NUCLEOTIDE SEQUENCE</scope>
    <source>
        <strain evidence="2">MAH-26</strain>
    </source>
</reference>
<protein>
    <submittedName>
        <fullName evidence="2">Uncharacterized protein</fullName>
    </submittedName>
</protein>
<keyword evidence="3" id="KW-1185">Reference proteome</keyword>
<keyword evidence="1" id="KW-0732">Signal</keyword>
<proteinExistence type="predicted"/>
<dbReference type="Proteomes" id="UP000812270">
    <property type="component" value="Unassembled WGS sequence"/>
</dbReference>